<keyword evidence="2" id="KW-1185">Reference proteome</keyword>
<dbReference type="SUPFAM" id="SSF48613">
    <property type="entry name" value="Heme oxygenase-like"/>
    <property type="match status" value="1"/>
</dbReference>
<gene>
    <name evidence="1" type="ORF">H1P_90010</name>
</gene>
<organism evidence="1 2">
    <name type="scientific">Hyella patelloides LEGE 07179</name>
    <dbReference type="NCBI Taxonomy" id="945734"/>
    <lineage>
        <taxon>Bacteria</taxon>
        <taxon>Bacillati</taxon>
        <taxon>Cyanobacteriota</taxon>
        <taxon>Cyanophyceae</taxon>
        <taxon>Pleurocapsales</taxon>
        <taxon>Hyellaceae</taxon>
        <taxon>Hyella</taxon>
    </lineage>
</organism>
<evidence type="ECO:0000313" key="1">
    <source>
        <dbReference type="EMBL" id="VEP18763.1"/>
    </source>
</evidence>
<dbReference type="Proteomes" id="UP000320055">
    <property type="component" value="Unassembled WGS sequence"/>
</dbReference>
<sequence length="349" mass="40834">MINNSWNFEPQQTQTKVQEKIEKKSSIIRPRLTCKVNVNQNNIVLYQNGRSFIYQASNQLSKSLQRFFFLMDGTRTVKELQQIFWIKNPQVVEKIISDLEEQELIDDATQLEVSSGSDILKELEYLTQDLLINSVDNNLFEQSITSTESNLPVNVLYGFALEQYQVVARKSAFYSPALDYSCTDQTRKLIDRVYCQETTREKLLSEALNTIGISVRELTDTIPLSETVAMCQALAYWANSEPLFFFYAIGIIKQKATQNWQAYLEACERTKVETQFLTSIRKLTYLNRENQHQSLTHYLFQEVPHLEEKTKQRFRGQIYLFVEMYHHFHSAIWNYYSSTSDLLRPVSLI</sequence>
<dbReference type="OrthoDB" id="5195905at2"/>
<evidence type="ECO:0008006" key="3">
    <source>
        <dbReference type="Google" id="ProtNLM"/>
    </source>
</evidence>
<protein>
    <recommendedName>
        <fullName evidence="3">Thiaminase-2/PQQC domain-containing protein</fullName>
    </recommendedName>
</protein>
<reference evidence="1 2" key="1">
    <citation type="submission" date="2019-01" db="EMBL/GenBank/DDBJ databases">
        <authorList>
            <person name="Brito A."/>
        </authorList>
    </citation>
    <scope>NUCLEOTIDE SEQUENCE [LARGE SCALE GENOMIC DNA]</scope>
    <source>
        <strain evidence="1">1</strain>
    </source>
</reference>
<dbReference type="AlphaFoldDB" id="A0A563W5F0"/>
<dbReference type="Gene3D" id="1.20.910.10">
    <property type="entry name" value="Heme oxygenase-like"/>
    <property type="match status" value="1"/>
</dbReference>
<accession>A0A563W5F0</accession>
<proteinExistence type="predicted"/>
<dbReference type="EMBL" id="CAACVJ010000698">
    <property type="protein sequence ID" value="VEP18763.1"/>
    <property type="molecule type" value="Genomic_DNA"/>
</dbReference>
<name>A0A563W5F0_9CYAN</name>
<dbReference type="InterPro" id="IPR016084">
    <property type="entry name" value="Haem_Oase-like_multi-hlx"/>
</dbReference>
<evidence type="ECO:0000313" key="2">
    <source>
        <dbReference type="Proteomes" id="UP000320055"/>
    </source>
</evidence>
<dbReference type="RefSeq" id="WP_144863695.1">
    <property type="nucleotide sequence ID" value="NZ_LR213773.1"/>
</dbReference>